<dbReference type="GO" id="GO:0016020">
    <property type="term" value="C:membrane"/>
    <property type="evidence" value="ECO:0007669"/>
    <property type="project" value="UniProtKB-SubCell"/>
</dbReference>
<comment type="subcellular location">
    <subcellularLocation>
        <location evidence="1">Membrane</location>
        <topology evidence="1">Multi-pass membrane protein</topology>
    </subcellularLocation>
</comment>
<name>A0AAE1ECV6_9GAST</name>
<dbReference type="PANTHER" id="PTHR22730">
    <property type="entry name" value="PROMININ PROM PROTEIN"/>
    <property type="match status" value="1"/>
</dbReference>
<feature type="region of interest" description="Disordered" evidence="8">
    <location>
        <begin position="683"/>
        <end position="708"/>
    </location>
</feature>
<sequence length="753" mass="83934">MVCVSLFQGHMQSDDDGVVAHMQSGFQEVERFLDNSVEDITGYVKGEFDTISSSVLKKVNESGQSAVDDALDLLNATSLLNEARSVSKEALAIKSDLDNAVITLQELQNETEDLSKRLETIQKDVESVCTGAEPCPGYKPEDYSVKSNFTNLKTLEDEANKVAKSLNMSKYVDQAEQSIDEAKTKATESIKGETDKANKAINDVKQDIDKGLKDLNTQKDDASKDLQRFRGDLDDAKGDVKEYSDYVYYAGLGIFCVMLLIILLYYVGVLYGLCGERPGHGAPCCNTGTGANFLMAGVAFTFMFTWLLMVICTLLFLIGGPAYTEVCRYFDGHDPSKFQVFDDALTKGLDISNFYKNAPPDLSLVKTLQDCQKNEALFSALNLDYIVDLDEILDIKDLENEIDELKDKTVDISDVDILNPELEKDLQSLADSGLENIPFQSYFEQLNKELTSAPLEDLATNLDGLAQDKTGQQRATLEKSAADLRSLETSHVVPISNKMIRLNNTMKELQKNSNIKDPLNQLIKHMNESQTKFNSEKDALVKKEISELADSINKETNSSVEEVKREIRTDRARCSSLSNALYTVSDSVCILVLRPLNGFWFSLGWCLIFCIPCLIFAVLLASQYRREHQYVKEFEDPNYLMYGGPNPDTIPLTRIMEEQRFHGRGGPVPSGAGYGGHHGYPYPGESNPGYSHDPYRATPPPPYEDHSKYHRYQGQHHDLAAEYPGLYDQPGHLARPQLPAPGSSGSHSYAYPY</sequence>
<feature type="coiled-coil region" evidence="7">
    <location>
        <begin position="388"/>
        <end position="415"/>
    </location>
</feature>
<keyword evidence="11" id="KW-1185">Reference proteome</keyword>
<feature type="transmembrane region" description="Helical" evidence="9">
    <location>
        <begin position="599"/>
        <end position="622"/>
    </location>
</feature>
<evidence type="ECO:0000256" key="8">
    <source>
        <dbReference type="SAM" id="MobiDB-lite"/>
    </source>
</evidence>
<keyword evidence="7" id="KW-0175">Coiled coil</keyword>
<dbReference type="InterPro" id="IPR008795">
    <property type="entry name" value="Prominin"/>
</dbReference>
<feature type="transmembrane region" description="Helical" evidence="9">
    <location>
        <begin position="293"/>
        <end position="318"/>
    </location>
</feature>
<proteinExistence type="inferred from homology"/>
<evidence type="ECO:0000256" key="5">
    <source>
        <dbReference type="ARBA" id="ARBA00023136"/>
    </source>
</evidence>
<keyword evidence="5 9" id="KW-0472">Membrane</keyword>
<evidence type="ECO:0008006" key="12">
    <source>
        <dbReference type="Google" id="ProtNLM"/>
    </source>
</evidence>
<reference evidence="10" key="1">
    <citation type="journal article" date="2023" name="G3 (Bethesda)">
        <title>A reference genome for the long-term kleptoplast-retaining sea slug Elysia crispata morphotype clarki.</title>
        <authorList>
            <person name="Eastman K.E."/>
            <person name="Pendleton A.L."/>
            <person name="Shaikh M.A."/>
            <person name="Suttiyut T."/>
            <person name="Ogas R."/>
            <person name="Tomko P."/>
            <person name="Gavelis G."/>
            <person name="Widhalm J.R."/>
            <person name="Wisecaver J.H."/>
        </authorList>
    </citation>
    <scope>NUCLEOTIDE SEQUENCE</scope>
    <source>
        <strain evidence="10">ECLA1</strain>
    </source>
</reference>
<evidence type="ECO:0000313" key="11">
    <source>
        <dbReference type="Proteomes" id="UP001283361"/>
    </source>
</evidence>
<keyword evidence="6" id="KW-0325">Glycoprotein</keyword>
<keyword evidence="4 9" id="KW-1133">Transmembrane helix</keyword>
<gene>
    <name evidence="10" type="ORF">RRG08_064628</name>
</gene>
<evidence type="ECO:0000256" key="1">
    <source>
        <dbReference type="ARBA" id="ARBA00004141"/>
    </source>
</evidence>
<keyword evidence="3 9" id="KW-0812">Transmembrane</keyword>
<evidence type="ECO:0000256" key="9">
    <source>
        <dbReference type="SAM" id="Phobius"/>
    </source>
</evidence>
<accession>A0AAE1ECV6</accession>
<evidence type="ECO:0000256" key="6">
    <source>
        <dbReference type="ARBA" id="ARBA00023180"/>
    </source>
</evidence>
<dbReference type="EMBL" id="JAWDGP010000269">
    <property type="protein sequence ID" value="KAK3802035.1"/>
    <property type="molecule type" value="Genomic_DNA"/>
</dbReference>
<evidence type="ECO:0000313" key="10">
    <source>
        <dbReference type="EMBL" id="KAK3802035.1"/>
    </source>
</evidence>
<dbReference type="PANTHER" id="PTHR22730:SF1">
    <property type="entry name" value="PROMININ-LIKE PROTEIN"/>
    <property type="match status" value="1"/>
</dbReference>
<protein>
    <recommendedName>
        <fullName evidence="12">Prominin-like protein</fullName>
    </recommendedName>
</protein>
<organism evidence="10 11">
    <name type="scientific">Elysia crispata</name>
    <name type="common">lettuce slug</name>
    <dbReference type="NCBI Taxonomy" id="231223"/>
    <lineage>
        <taxon>Eukaryota</taxon>
        <taxon>Metazoa</taxon>
        <taxon>Spiralia</taxon>
        <taxon>Lophotrochozoa</taxon>
        <taxon>Mollusca</taxon>
        <taxon>Gastropoda</taxon>
        <taxon>Heterobranchia</taxon>
        <taxon>Euthyneura</taxon>
        <taxon>Panpulmonata</taxon>
        <taxon>Sacoglossa</taxon>
        <taxon>Placobranchoidea</taxon>
        <taxon>Plakobranchidae</taxon>
        <taxon>Elysia</taxon>
    </lineage>
</organism>
<feature type="coiled-coil region" evidence="7">
    <location>
        <begin position="90"/>
        <end position="124"/>
    </location>
</feature>
<dbReference type="Proteomes" id="UP001283361">
    <property type="component" value="Unassembled WGS sequence"/>
</dbReference>
<comment type="similarity">
    <text evidence="2">Belongs to the prominin family.</text>
</comment>
<dbReference type="AlphaFoldDB" id="A0AAE1ECV6"/>
<feature type="transmembrane region" description="Helical" evidence="9">
    <location>
        <begin position="574"/>
        <end position="593"/>
    </location>
</feature>
<evidence type="ECO:0000256" key="2">
    <source>
        <dbReference type="ARBA" id="ARBA00006058"/>
    </source>
</evidence>
<evidence type="ECO:0000256" key="3">
    <source>
        <dbReference type="ARBA" id="ARBA00022692"/>
    </source>
</evidence>
<feature type="region of interest" description="Disordered" evidence="8">
    <location>
        <begin position="723"/>
        <end position="753"/>
    </location>
</feature>
<comment type="caution">
    <text evidence="10">The sequence shown here is derived from an EMBL/GenBank/DDBJ whole genome shotgun (WGS) entry which is preliminary data.</text>
</comment>
<evidence type="ECO:0000256" key="4">
    <source>
        <dbReference type="ARBA" id="ARBA00022989"/>
    </source>
</evidence>
<feature type="transmembrane region" description="Helical" evidence="9">
    <location>
        <begin position="246"/>
        <end position="273"/>
    </location>
</feature>
<dbReference type="Pfam" id="PF05478">
    <property type="entry name" value="Prominin"/>
    <property type="match status" value="1"/>
</dbReference>
<evidence type="ECO:0000256" key="7">
    <source>
        <dbReference type="SAM" id="Coils"/>
    </source>
</evidence>